<organism evidence="5 6">
    <name type="scientific">Mya arenaria</name>
    <name type="common">Soft-shell clam</name>
    <dbReference type="NCBI Taxonomy" id="6604"/>
    <lineage>
        <taxon>Eukaryota</taxon>
        <taxon>Metazoa</taxon>
        <taxon>Spiralia</taxon>
        <taxon>Lophotrochozoa</taxon>
        <taxon>Mollusca</taxon>
        <taxon>Bivalvia</taxon>
        <taxon>Autobranchia</taxon>
        <taxon>Heteroconchia</taxon>
        <taxon>Euheterodonta</taxon>
        <taxon>Imparidentia</taxon>
        <taxon>Neoheterodontei</taxon>
        <taxon>Myida</taxon>
        <taxon>Myoidea</taxon>
        <taxon>Myidae</taxon>
        <taxon>Mya</taxon>
    </lineage>
</organism>
<evidence type="ECO:0000259" key="3">
    <source>
        <dbReference type="Pfam" id="PF11838"/>
    </source>
</evidence>
<dbReference type="InterPro" id="IPR027268">
    <property type="entry name" value="Peptidase_M4/M1_CTD_sf"/>
</dbReference>
<dbReference type="InterPro" id="IPR014782">
    <property type="entry name" value="Peptidase_M1_dom"/>
</dbReference>
<dbReference type="Pfam" id="PF01433">
    <property type="entry name" value="Peptidase_M1"/>
    <property type="match status" value="1"/>
</dbReference>
<dbReference type="Pfam" id="PF11838">
    <property type="entry name" value="ERAP1_C"/>
    <property type="match status" value="1"/>
</dbReference>
<dbReference type="Gene3D" id="1.10.390.10">
    <property type="entry name" value="Neutral Protease Domain 2"/>
    <property type="match status" value="1"/>
</dbReference>
<reference evidence="5" key="1">
    <citation type="submission" date="2022-11" db="EMBL/GenBank/DDBJ databases">
        <title>Centuries of genome instability and evolution in soft-shell clam transmissible cancer (bioRxiv).</title>
        <authorList>
            <person name="Hart S.F.M."/>
            <person name="Yonemitsu M.A."/>
            <person name="Giersch R.M."/>
            <person name="Beal B.F."/>
            <person name="Arriagada G."/>
            <person name="Davis B.W."/>
            <person name="Ostrander E.A."/>
            <person name="Goff S.P."/>
            <person name="Metzger M.J."/>
        </authorList>
    </citation>
    <scope>NUCLEOTIDE SEQUENCE</scope>
    <source>
        <strain evidence="5">MELC-2E11</strain>
        <tissue evidence="5">Siphon/mantle</tissue>
    </source>
</reference>
<evidence type="ECO:0000259" key="2">
    <source>
        <dbReference type="Pfam" id="PF01433"/>
    </source>
</evidence>
<dbReference type="InterPro" id="IPR042097">
    <property type="entry name" value="Aminopeptidase_N-like_N_sf"/>
</dbReference>
<dbReference type="InterPro" id="IPR024571">
    <property type="entry name" value="ERAP1-like_C_dom"/>
</dbReference>
<accession>A0ABY7GAA7</accession>
<sequence>MRSLVASQLQSTDARKVFPCFDEPAMKATFTVSITHDASYTALSNMPVRTVQCVEECTRRRAWFGNMVTMKWWSDLWLNEGFASTLMYFAMDHEFPEWNVLEIVVVEDMFPVMVKDALVTSHPVSPNIEHPDEIAESFDQISYNKGMAILRMLETFLGKEGFRLGLQAMNYTVNISSIMDTWTRQMGYPVIHVRRQDGFYILEQERFLMDTPTAEDTPSKVPIPEENSSGWILGNLDYGGFYRVNYELDMWGQLGRQLNEEHSVFSLANRAGLIGDAFNLARASRVDYGLAFNMTTYLAHEDNYVPWKAFLDCIDFIQGMLSKTSAYVLLQKYIGNLVSPVIKKIGMVDGGNLPQITRSL</sequence>
<dbReference type="EMBL" id="CP111027">
    <property type="protein sequence ID" value="WAR30158.1"/>
    <property type="molecule type" value="Genomic_DNA"/>
</dbReference>
<keyword evidence="6" id="KW-1185">Reference proteome</keyword>
<feature type="domain" description="Peptidase M1 membrane alanine aminopeptidase" evidence="2">
    <location>
        <begin position="62"/>
        <end position="168"/>
    </location>
</feature>
<dbReference type="PANTHER" id="PTHR11533:SF294">
    <property type="entry name" value="THYROTROPIN-RELEASING HORMONE-DEGRADING ECTOENZYME"/>
    <property type="match status" value="1"/>
</dbReference>
<dbReference type="InterPro" id="IPR045357">
    <property type="entry name" value="Aminopeptidase_N-like_N"/>
</dbReference>
<dbReference type="Pfam" id="PF17900">
    <property type="entry name" value="Peptidase_M1_N"/>
    <property type="match status" value="1"/>
</dbReference>
<feature type="domain" description="Aminopeptidase N-like N-terminal" evidence="4">
    <location>
        <begin position="3"/>
        <end position="52"/>
    </location>
</feature>
<evidence type="ECO:0000313" key="5">
    <source>
        <dbReference type="EMBL" id="WAR30158.1"/>
    </source>
</evidence>
<gene>
    <name evidence="5" type="ORF">MAR_003726</name>
</gene>
<evidence type="ECO:0000259" key="4">
    <source>
        <dbReference type="Pfam" id="PF17900"/>
    </source>
</evidence>
<dbReference type="SUPFAM" id="SSF63737">
    <property type="entry name" value="Leukotriene A4 hydrolase N-terminal domain"/>
    <property type="match status" value="1"/>
</dbReference>
<dbReference type="Gene3D" id="2.60.40.1730">
    <property type="entry name" value="tricorn interacting facor f3 domain"/>
    <property type="match status" value="1"/>
</dbReference>
<evidence type="ECO:0000256" key="1">
    <source>
        <dbReference type="ARBA" id="ARBA00010136"/>
    </source>
</evidence>
<protein>
    <submittedName>
        <fullName evidence="5">AMPN-like protein</fullName>
    </submittedName>
</protein>
<dbReference type="InterPro" id="IPR050344">
    <property type="entry name" value="Peptidase_M1_aminopeptidases"/>
</dbReference>
<evidence type="ECO:0000313" key="6">
    <source>
        <dbReference type="Proteomes" id="UP001164746"/>
    </source>
</evidence>
<dbReference type="PANTHER" id="PTHR11533">
    <property type="entry name" value="PROTEASE M1 ZINC METALLOPROTEASE"/>
    <property type="match status" value="1"/>
</dbReference>
<name>A0ABY7GAA7_MYAAR</name>
<dbReference type="Proteomes" id="UP001164746">
    <property type="component" value="Chromosome 16"/>
</dbReference>
<proteinExistence type="inferred from homology"/>
<comment type="similarity">
    <text evidence="1">Belongs to the peptidase M1 family.</text>
</comment>
<dbReference type="SUPFAM" id="SSF55486">
    <property type="entry name" value="Metalloproteases ('zincins'), catalytic domain"/>
    <property type="match status" value="1"/>
</dbReference>
<feature type="domain" description="ERAP1-like C-terminal" evidence="3">
    <location>
        <begin position="231"/>
        <end position="349"/>
    </location>
</feature>
<dbReference type="Gene3D" id="1.10.3480.20">
    <property type="match status" value="1"/>
</dbReference>